<dbReference type="InterPro" id="IPR019826">
    <property type="entry name" value="Carboxylesterase_B_AS"/>
</dbReference>
<reference evidence="5 6" key="1">
    <citation type="submission" date="2017-09" db="EMBL/GenBank/DDBJ databases">
        <title>Large-scale bioinformatics analysis of Bacillus genomes uncovers conserved roles of natural products in bacterial physiology.</title>
        <authorList>
            <consortium name="Agbiome Team Llc"/>
            <person name="Bleich R.M."/>
            <person name="Grubbs K.J."/>
            <person name="Santa Maria K.C."/>
            <person name="Allen S.E."/>
            <person name="Farag S."/>
            <person name="Shank E.A."/>
            <person name="Bowers A."/>
        </authorList>
    </citation>
    <scope>NUCLEOTIDE SEQUENCE [LARGE SCALE GENOMIC DNA]</scope>
    <source>
        <strain evidence="5 6">AFS040105</strain>
    </source>
</reference>
<dbReference type="RefSeq" id="WP_098252507.1">
    <property type="nucleotide sequence ID" value="NZ_NTYD01000009.1"/>
</dbReference>
<evidence type="ECO:0000256" key="2">
    <source>
        <dbReference type="ARBA" id="ARBA00022801"/>
    </source>
</evidence>
<evidence type="ECO:0000313" key="5">
    <source>
        <dbReference type="EMBL" id="PGU07358.1"/>
    </source>
</evidence>
<protein>
    <recommendedName>
        <fullName evidence="3">Carboxylic ester hydrolase</fullName>
        <ecNumber evidence="3">3.1.1.-</ecNumber>
    </recommendedName>
</protein>
<dbReference type="Proteomes" id="UP000225766">
    <property type="component" value="Unassembled WGS sequence"/>
</dbReference>
<proteinExistence type="inferred from homology"/>
<dbReference type="PROSITE" id="PS00122">
    <property type="entry name" value="CARBOXYLESTERASE_B_1"/>
    <property type="match status" value="1"/>
</dbReference>
<comment type="caution">
    <text evidence="5">The sequence shown here is derived from an EMBL/GenBank/DDBJ whole genome shotgun (WGS) entry which is preliminary data.</text>
</comment>
<dbReference type="InterPro" id="IPR029058">
    <property type="entry name" value="AB_hydrolase_fold"/>
</dbReference>
<evidence type="ECO:0000313" key="6">
    <source>
        <dbReference type="Proteomes" id="UP000225766"/>
    </source>
</evidence>
<comment type="similarity">
    <text evidence="1 3">Belongs to the type-B carboxylesterase/lipase family.</text>
</comment>
<dbReference type="Gene3D" id="3.40.50.1820">
    <property type="entry name" value="alpha/beta hydrolase"/>
    <property type="match status" value="1"/>
</dbReference>
<gene>
    <name evidence="5" type="ORF">COD19_02170</name>
</gene>
<evidence type="ECO:0000256" key="3">
    <source>
        <dbReference type="RuleBase" id="RU361235"/>
    </source>
</evidence>
<dbReference type="InterPro" id="IPR002018">
    <property type="entry name" value="CarbesteraseB"/>
</dbReference>
<dbReference type="Pfam" id="PF00135">
    <property type="entry name" value="COesterase"/>
    <property type="match status" value="1"/>
</dbReference>
<evidence type="ECO:0000256" key="1">
    <source>
        <dbReference type="ARBA" id="ARBA00005964"/>
    </source>
</evidence>
<accession>A0A2A8J5P8</accession>
<dbReference type="EC" id="3.1.1.-" evidence="3"/>
<keyword evidence="2 3" id="KW-0378">Hydrolase</keyword>
<dbReference type="SUPFAM" id="SSF53474">
    <property type="entry name" value="alpha/beta-Hydrolases"/>
    <property type="match status" value="1"/>
</dbReference>
<name>A0A2A8J5P8_BACCE</name>
<dbReference type="GO" id="GO:0016787">
    <property type="term" value="F:hydrolase activity"/>
    <property type="evidence" value="ECO:0007669"/>
    <property type="project" value="UniProtKB-KW"/>
</dbReference>
<dbReference type="AlphaFoldDB" id="A0A2A8J5P8"/>
<evidence type="ECO:0000259" key="4">
    <source>
        <dbReference type="Pfam" id="PF00135"/>
    </source>
</evidence>
<dbReference type="PANTHER" id="PTHR11559">
    <property type="entry name" value="CARBOXYLESTERASE"/>
    <property type="match status" value="1"/>
</dbReference>
<organism evidence="5 6">
    <name type="scientific">Bacillus cereus</name>
    <dbReference type="NCBI Taxonomy" id="1396"/>
    <lineage>
        <taxon>Bacteria</taxon>
        <taxon>Bacillati</taxon>
        <taxon>Bacillota</taxon>
        <taxon>Bacilli</taxon>
        <taxon>Bacillales</taxon>
        <taxon>Bacillaceae</taxon>
        <taxon>Bacillus</taxon>
        <taxon>Bacillus cereus group</taxon>
    </lineage>
</organism>
<dbReference type="InterPro" id="IPR050309">
    <property type="entry name" value="Type-B_Carboxylest/Lipase"/>
</dbReference>
<sequence length="519" mass="57932">MAKKFVFDEVPVVQTKAGQLKGYFYDGVHIFKGISYAQAKRFQMPEELTPWEGIKDATSYGYVCPLMQQDNPTAELMVPHRYWPMDEKCQNLNIWTKVLDKDAKKPVLVWLHGGGFTAGSSIEQVAYDGFNMSQLGDVVVVSVNHRLNILGYMDLSPFGEKYKNSANAGHADLVAALKWVHENIAQFGGDPENVTLFGQSGGGMKVTGLMQIPAADGLFHKGIVMSGIDDGKLMPQPNGDGRMIVTAMLEELGLTEKDVEALETLPYSELVKVYGKVSPAIMQKGGYMGCAPLKNEYYLGEPLIHGFTEHAKTIPLMVGSVFGEFAFNLATFNKYELSDDLEKEMLCKKFGEHTQELMELFVKAYPEKKAVDLLLLDRIFRTPSKELAKLLAEGGKAPAFLYNFTLEFPIAHGKAAWHCSDIPFVFHNTDKVEICNMDGISDELEEKIFQAVIHFAQTGNPNHPGLPEWPAVKPEDEPTMIFDRDCKVLHNYDDELINLFNEVCGPISLAELFDQNVQH</sequence>
<dbReference type="EMBL" id="NUMG01000002">
    <property type="protein sequence ID" value="PGU07358.1"/>
    <property type="molecule type" value="Genomic_DNA"/>
</dbReference>
<feature type="domain" description="Carboxylesterase type B" evidence="4">
    <location>
        <begin position="10"/>
        <end position="492"/>
    </location>
</feature>